<name>A0A6A5Z6L3_9PLEO</name>
<feature type="signal peptide" evidence="1">
    <location>
        <begin position="1"/>
        <end position="39"/>
    </location>
</feature>
<evidence type="ECO:0000256" key="1">
    <source>
        <dbReference type="SAM" id="SignalP"/>
    </source>
</evidence>
<keyword evidence="1" id="KW-0732">Signal</keyword>
<dbReference type="Proteomes" id="UP000799770">
    <property type="component" value="Unassembled WGS sequence"/>
</dbReference>
<dbReference type="PANTHER" id="PTHR35896:SF3">
    <property type="entry name" value="MAJOR FACILITATOR SUPERFAMILY TRANSPORTER"/>
    <property type="match status" value="1"/>
</dbReference>
<evidence type="ECO:0000313" key="2">
    <source>
        <dbReference type="EMBL" id="KAF2114048.1"/>
    </source>
</evidence>
<dbReference type="PANTHER" id="PTHR35896">
    <property type="entry name" value="IG-LIKE DOMAIN-CONTAINING PROTEIN"/>
    <property type="match status" value="1"/>
</dbReference>
<organism evidence="2 3">
    <name type="scientific">Lophiotrema nucula</name>
    <dbReference type="NCBI Taxonomy" id="690887"/>
    <lineage>
        <taxon>Eukaryota</taxon>
        <taxon>Fungi</taxon>
        <taxon>Dikarya</taxon>
        <taxon>Ascomycota</taxon>
        <taxon>Pezizomycotina</taxon>
        <taxon>Dothideomycetes</taxon>
        <taxon>Pleosporomycetidae</taxon>
        <taxon>Pleosporales</taxon>
        <taxon>Lophiotremataceae</taxon>
        <taxon>Lophiotrema</taxon>
    </lineage>
</organism>
<evidence type="ECO:0000313" key="3">
    <source>
        <dbReference type="Proteomes" id="UP000799770"/>
    </source>
</evidence>
<accession>A0A6A5Z6L3</accession>
<dbReference type="InterPro" id="IPR053008">
    <property type="entry name" value="Phomopsin_biosynth_assoc"/>
</dbReference>
<sequence length="183" mass="21244">MSLPKESRWQHALKSTAFKISLALATLLLLLLALLSAFAGKGNPYECGNSPIEAVSKNCHFDLLAFAWVPIQCFDAELSSAYDPYHDFEFFYDRNRTRQIPIRELEKGINPRVYTSGKYHRTHCTYAWQTLQRAVLRGYGLSDNKTLNAGHYDHCSYYLINIDPNYRARFHMEYLHCERVGRK</sequence>
<dbReference type="EMBL" id="ML977326">
    <property type="protein sequence ID" value="KAF2114048.1"/>
    <property type="molecule type" value="Genomic_DNA"/>
</dbReference>
<protein>
    <submittedName>
        <fullName evidence="2">Uncharacterized protein</fullName>
    </submittedName>
</protein>
<dbReference type="AlphaFoldDB" id="A0A6A5Z6L3"/>
<keyword evidence="3" id="KW-1185">Reference proteome</keyword>
<feature type="chain" id="PRO_5025570166" evidence="1">
    <location>
        <begin position="40"/>
        <end position="183"/>
    </location>
</feature>
<gene>
    <name evidence="2" type="ORF">BDV96DRAFT_647536</name>
</gene>
<dbReference type="OrthoDB" id="3501153at2759"/>
<proteinExistence type="predicted"/>
<reference evidence="2" key="1">
    <citation type="journal article" date="2020" name="Stud. Mycol.">
        <title>101 Dothideomycetes genomes: a test case for predicting lifestyles and emergence of pathogens.</title>
        <authorList>
            <person name="Haridas S."/>
            <person name="Albert R."/>
            <person name="Binder M."/>
            <person name="Bloem J."/>
            <person name="Labutti K."/>
            <person name="Salamov A."/>
            <person name="Andreopoulos B."/>
            <person name="Baker S."/>
            <person name="Barry K."/>
            <person name="Bills G."/>
            <person name="Bluhm B."/>
            <person name="Cannon C."/>
            <person name="Castanera R."/>
            <person name="Culley D."/>
            <person name="Daum C."/>
            <person name="Ezra D."/>
            <person name="Gonzalez J."/>
            <person name="Henrissat B."/>
            <person name="Kuo A."/>
            <person name="Liang C."/>
            <person name="Lipzen A."/>
            <person name="Lutzoni F."/>
            <person name="Magnuson J."/>
            <person name="Mondo S."/>
            <person name="Nolan M."/>
            <person name="Ohm R."/>
            <person name="Pangilinan J."/>
            <person name="Park H.-J."/>
            <person name="Ramirez L."/>
            <person name="Alfaro M."/>
            <person name="Sun H."/>
            <person name="Tritt A."/>
            <person name="Yoshinaga Y."/>
            <person name="Zwiers L.-H."/>
            <person name="Turgeon B."/>
            <person name="Goodwin S."/>
            <person name="Spatafora J."/>
            <person name="Crous P."/>
            <person name="Grigoriev I."/>
        </authorList>
    </citation>
    <scope>NUCLEOTIDE SEQUENCE</scope>
    <source>
        <strain evidence="2">CBS 627.86</strain>
    </source>
</reference>